<evidence type="ECO:0000256" key="1">
    <source>
        <dbReference type="SAM" id="Coils"/>
    </source>
</evidence>
<keyword evidence="1" id="KW-0175">Coiled coil</keyword>
<protein>
    <submittedName>
        <fullName evidence="2">Uncharacterized protein</fullName>
    </submittedName>
</protein>
<dbReference type="OrthoDB" id="5213630at2759"/>
<accession>F0XRW8</accession>
<name>F0XRW8_GROCL</name>
<sequence>MEELKQDLEVTKLELKKTQVLLKQAEEKNNIIQLELEDYRAELEETRKELANVTVEWKASAGELRELKAKDQTGFLLTDGDLVERQLEEIFHTAVRLDEDIKQQVARVLWVYEYDGLTDADVDFETIEVKGDSSLAKEKKRSRERPVVIAPALVKRGKSTGQDFHIENTLLKIVVLRD</sequence>
<evidence type="ECO:0000313" key="3">
    <source>
        <dbReference type="Proteomes" id="UP000007796"/>
    </source>
</evidence>
<organism evidence="3">
    <name type="scientific">Grosmannia clavigera (strain kw1407 / UAMH 11150)</name>
    <name type="common">Blue stain fungus</name>
    <name type="synonym">Graphiocladiella clavigera</name>
    <dbReference type="NCBI Taxonomy" id="655863"/>
    <lineage>
        <taxon>Eukaryota</taxon>
        <taxon>Fungi</taxon>
        <taxon>Dikarya</taxon>
        <taxon>Ascomycota</taxon>
        <taxon>Pezizomycotina</taxon>
        <taxon>Sordariomycetes</taxon>
        <taxon>Sordariomycetidae</taxon>
        <taxon>Ophiostomatales</taxon>
        <taxon>Ophiostomataceae</taxon>
        <taxon>Leptographium</taxon>
    </lineage>
</organism>
<dbReference type="InParanoid" id="F0XRW8"/>
<reference evidence="2 3" key="1">
    <citation type="journal article" date="2011" name="Proc. Natl. Acad. Sci. U.S.A.">
        <title>Genome and transcriptome analyses of the mountain pine beetle-fungal symbiont Grosmannia clavigera, a lodgepole pine pathogen.</title>
        <authorList>
            <person name="DiGuistini S."/>
            <person name="Wang Y."/>
            <person name="Liao N.Y."/>
            <person name="Taylor G."/>
            <person name="Tanguay P."/>
            <person name="Feau N."/>
            <person name="Henrissat B."/>
            <person name="Chan S.K."/>
            <person name="Hesse-Orce U."/>
            <person name="Alamouti S.M."/>
            <person name="Tsui C.K.M."/>
            <person name="Docking R.T."/>
            <person name="Levasseur A."/>
            <person name="Haridas S."/>
            <person name="Robertson G."/>
            <person name="Birol I."/>
            <person name="Holt R.A."/>
            <person name="Marra M.A."/>
            <person name="Hamelin R.C."/>
            <person name="Hirst M."/>
            <person name="Jones S.J.M."/>
            <person name="Bohlmann J."/>
            <person name="Breuil C."/>
        </authorList>
    </citation>
    <scope>NUCLEOTIDE SEQUENCE [LARGE SCALE GENOMIC DNA]</scope>
    <source>
        <strain evidence="3">kw1407 / UAMH 11150</strain>
    </source>
</reference>
<gene>
    <name evidence="2" type="ORF">CMQ_7790</name>
</gene>
<keyword evidence="3" id="KW-1185">Reference proteome</keyword>
<dbReference type="GeneID" id="25981373"/>
<dbReference type="HOGENOM" id="CLU_1510775_0_0_1"/>
<dbReference type="Proteomes" id="UP000007796">
    <property type="component" value="Unassembled WGS sequence"/>
</dbReference>
<dbReference type="EMBL" id="GL629990">
    <property type="protein sequence ID" value="EFW99422.1"/>
    <property type="molecule type" value="Genomic_DNA"/>
</dbReference>
<evidence type="ECO:0000313" key="2">
    <source>
        <dbReference type="EMBL" id="EFW99422.1"/>
    </source>
</evidence>
<feature type="coiled-coil region" evidence="1">
    <location>
        <begin position="1"/>
        <end position="56"/>
    </location>
</feature>
<dbReference type="RefSeq" id="XP_014168905.1">
    <property type="nucleotide sequence ID" value="XM_014313430.1"/>
</dbReference>
<dbReference type="AlphaFoldDB" id="F0XRW8"/>
<proteinExistence type="predicted"/>